<dbReference type="GO" id="GO:0003677">
    <property type="term" value="F:DNA binding"/>
    <property type="evidence" value="ECO:0007669"/>
    <property type="project" value="InterPro"/>
</dbReference>
<evidence type="ECO:0000259" key="6">
    <source>
        <dbReference type="Pfam" id="PF08281"/>
    </source>
</evidence>
<feature type="domain" description="RNA polymerase sigma factor 70 region 4 type 2" evidence="6">
    <location>
        <begin position="172"/>
        <end position="224"/>
    </location>
</feature>
<reference evidence="7 8" key="1">
    <citation type="submission" date="2020-08" db="EMBL/GenBank/DDBJ databases">
        <title>Genomic Encyclopedia of Type Strains, Phase IV (KMG-IV): sequencing the most valuable type-strain genomes for metagenomic binning, comparative biology and taxonomic classification.</title>
        <authorList>
            <person name="Goeker M."/>
        </authorList>
    </citation>
    <scope>NUCLEOTIDE SEQUENCE [LARGE SCALE GENOMIC DNA]</scope>
    <source>
        <strain evidence="7 8">DSM 27163</strain>
    </source>
</reference>
<comment type="similarity">
    <text evidence="1">Belongs to the sigma-70 factor family. ECF subfamily.</text>
</comment>
<feature type="domain" description="RNA polymerase sigma-70 region 2" evidence="5">
    <location>
        <begin position="75"/>
        <end position="138"/>
    </location>
</feature>
<keyword evidence="4" id="KW-0804">Transcription</keyword>
<dbReference type="SUPFAM" id="SSF88946">
    <property type="entry name" value="Sigma2 domain of RNA polymerase sigma factors"/>
    <property type="match status" value="1"/>
</dbReference>
<dbReference type="InterPro" id="IPR036388">
    <property type="entry name" value="WH-like_DNA-bd_sf"/>
</dbReference>
<dbReference type="InterPro" id="IPR039425">
    <property type="entry name" value="RNA_pol_sigma-70-like"/>
</dbReference>
<dbReference type="PANTHER" id="PTHR43133:SF63">
    <property type="entry name" value="RNA POLYMERASE SIGMA FACTOR FECI-RELATED"/>
    <property type="match status" value="1"/>
</dbReference>
<dbReference type="InterPro" id="IPR013324">
    <property type="entry name" value="RNA_pol_sigma_r3/r4-like"/>
</dbReference>
<dbReference type="RefSeq" id="WP_184099162.1">
    <property type="nucleotide sequence ID" value="NZ_JACIJH010000009.1"/>
</dbReference>
<evidence type="ECO:0000313" key="7">
    <source>
        <dbReference type="EMBL" id="MBB5707369.1"/>
    </source>
</evidence>
<keyword evidence="3" id="KW-0731">Sigma factor</keyword>
<dbReference type="SUPFAM" id="SSF88659">
    <property type="entry name" value="Sigma3 and sigma4 domains of RNA polymerase sigma factors"/>
    <property type="match status" value="1"/>
</dbReference>
<organism evidence="7 8">
    <name type="scientific">Sphingopyxis panaciterrulae</name>
    <dbReference type="NCBI Taxonomy" id="462372"/>
    <lineage>
        <taxon>Bacteria</taxon>
        <taxon>Pseudomonadati</taxon>
        <taxon>Pseudomonadota</taxon>
        <taxon>Alphaproteobacteria</taxon>
        <taxon>Sphingomonadales</taxon>
        <taxon>Sphingomonadaceae</taxon>
        <taxon>Sphingopyxis</taxon>
    </lineage>
</organism>
<dbReference type="AlphaFoldDB" id="A0A7W9ERB3"/>
<dbReference type="NCBIfam" id="TIGR02937">
    <property type="entry name" value="sigma70-ECF"/>
    <property type="match status" value="1"/>
</dbReference>
<dbReference type="GO" id="GO:0016987">
    <property type="term" value="F:sigma factor activity"/>
    <property type="evidence" value="ECO:0007669"/>
    <property type="project" value="UniProtKB-KW"/>
</dbReference>
<dbReference type="Gene3D" id="1.10.10.10">
    <property type="entry name" value="Winged helix-like DNA-binding domain superfamily/Winged helix DNA-binding domain"/>
    <property type="match status" value="1"/>
</dbReference>
<evidence type="ECO:0000256" key="4">
    <source>
        <dbReference type="ARBA" id="ARBA00023163"/>
    </source>
</evidence>
<evidence type="ECO:0000256" key="3">
    <source>
        <dbReference type="ARBA" id="ARBA00023082"/>
    </source>
</evidence>
<evidence type="ECO:0000256" key="1">
    <source>
        <dbReference type="ARBA" id="ARBA00010641"/>
    </source>
</evidence>
<dbReference type="PANTHER" id="PTHR43133">
    <property type="entry name" value="RNA POLYMERASE ECF-TYPE SIGMA FACTO"/>
    <property type="match status" value="1"/>
</dbReference>
<dbReference type="GO" id="GO:0006352">
    <property type="term" value="P:DNA-templated transcription initiation"/>
    <property type="evidence" value="ECO:0007669"/>
    <property type="project" value="InterPro"/>
</dbReference>
<dbReference type="CDD" id="cd06171">
    <property type="entry name" value="Sigma70_r4"/>
    <property type="match status" value="1"/>
</dbReference>
<keyword evidence="8" id="KW-1185">Reference proteome</keyword>
<proteinExistence type="inferred from homology"/>
<dbReference type="EMBL" id="JACIJH010000009">
    <property type="protein sequence ID" value="MBB5707369.1"/>
    <property type="molecule type" value="Genomic_DNA"/>
</dbReference>
<dbReference type="InterPro" id="IPR013249">
    <property type="entry name" value="RNA_pol_sigma70_r4_t2"/>
</dbReference>
<evidence type="ECO:0000256" key="2">
    <source>
        <dbReference type="ARBA" id="ARBA00023015"/>
    </source>
</evidence>
<protein>
    <submittedName>
        <fullName evidence="7">RNA polymerase sigma-70 factor (ECF subfamily)</fullName>
    </submittedName>
</protein>
<gene>
    <name evidence="7" type="ORF">FHR21_002735</name>
</gene>
<dbReference type="Pfam" id="PF08281">
    <property type="entry name" value="Sigma70_r4_2"/>
    <property type="match status" value="1"/>
</dbReference>
<comment type="caution">
    <text evidence="7">The sequence shown here is derived from an EMBL/GenBank/DDBJ whole genome shotgun (WGS) entry which is preliminary data.</text>
</comment>
<dbReference type="InterPro" id="IPR014284">
    <property type="entry name" value="RNA_pol_sigma-70_dom"/>
</dbReference>
<dbReference type="Proteomes" id="UP000537161">
    <property type="component" value="Unassembled WGS sequence"/>
</dbReference>
<dbReference type="InterPro" id="IPR013325">
    <property type="entry name" value="RNA_pol_sigma_r2"/>
</dbReference>
<name>A0A7W9ERB3_9SPHN</name>
<accession>A0A7W9ERB3</accession>
<dbReference type="Pfam" id="PF04542">
    <property type="entry name" value="Sigma70_r2"/>
    <property type="match status" value="1"/>
</dbReference>
<dbReference type="InterPro" id="IPR007627">
    <property type="entry name" value="RNA_pol_sigma70_r2"/>
</dbReference>
<sequence>MAVAHVQAFGLKAAAHASSMFSTPGISTALPSVWKANSMDSEHRADGVRQRVNGEGYSQGDETTHRSREAAIEAIYTAHRPQLVSFLRRRADPQDIGDLVQDCFLRLVASKDEVVAKIEKPGAYLVRAARNIFADRSRVMKLGAKARHHVYEDEEFSGPDPHNALEARDMMRRVEERLSRLKPKTRDIFLMHRFDGMSYEEIAAKTGMSEKGVEKQIAKAMTALLRIKASR</sequence>
<evidence type="ECO:0000259" key="5">
    <source>
        <dbReference type="Pfam" id="PF04542"/>
    </source>
</evidence>
<dbReference type="Gene3D" id="1.10.1740.10">
    <property type="match status" value="1"/>
</dbReference>
<evidence type="ECO:0000313" key="8">
    <source>
        <dbReference type="Proteomes" id="UP000537161"/>
    </source>
</evidence>
<keyword evidence="2" id="KW-0805">Transcription regulation</keyword>